<organism evidence="1 2">
    <name type="scientific">Alloalcanivorax profundimaris</name>
    <dbReference type="NCBI Taxonomy" id="2735259"/>
    <lineage>
        <taxon>Bacteria</taxon>
        <taxon>Pseudomonadati</taxon>
        <taxon>Pseudomonadota</taxon>
        <taxon>Gammaproteobacteria</taxon>
        <taxon>Oceanospirillales</taxon>
        <taxon>Alcanivoracaceae</taxon>
        <taxon>Alloalcanivorax</taxon>
    </lineage>
</organism>
<keyword evidence="2" id="KW-1185">Reference proteome</keyword>
<dbReference type="Proteomes" id="UP000662703">
    <property type="component" value="Unassembled WGS sequence"/>
</dbReference>
<proteinExistence type="predicted"/>
<accession>A0ABS0AQB8</accession>
<gene>
    <name evidence="1" type="ORF">Y5W_01621</name>
</gene>
<dbReference type="EMBL" id="ARXX01000020">
    <property type="protein sequence ID" value="MBF5056327.1"/>
    <property type="molecule type" value="Genomic_DNA"/>
</dbReference>
<sequence>MGTQAKWVGPESPARLTVDAVENRALALREYLVVYRASVGPRRGRRQRLRELRYDIARLQAWAWYLRATERRPAWWRLLHLLGGWFGAGRQERPGRRHQRRAGIQRLSAFSVVDRAYAAQIEDFQGRLLTLGLSHPPLSEERQRCRRLLEDNVERLRQERDRLTGEAGRVAVVCWLLGRLVRVRGWLGLNKGAARAMDP</sequence>
<protein>
    <recommendedName>
        <fullName evidence="3">CHAD domain-containing protein</fullName>
    </recommendedName>
</protein>
<comment type="caution">
    <text evidence="1">The sequence shown here is derived from an EMBL/GenBank/DDBJ whole genome shotgun (WGS) entry which is preliminary data.</text>
</comment>
<evidence type="ECO:0000313" key="1">
    <source>
        <dbReference type="EMBL" id="MBF5056327.1"/>
    </source>
</evidence>
<evidence type="ECO:0000313" key="2">
    <source>
        <dbReference type="Proteomes" id="UP000662703"/>
    </source>
</evidence>
<reference evidence="1 2" key="1">
    <citation type="submission" date="2012-09" db="EMBL/GenBank/DDBJ databases">
        <title>Genome Sequence of alkane-degrading Bacterium Alcanivorax sp. 521-1.</title>
        <authorList>
            <person name="Lai Q."/>
            <person name="Shao Z."/>
        </authorList>
    </citation>
    <scope>NUCLEOTIDE SEQUENCE [LARGE SCALE GENOMIC DNA]</scope>
    <source>
        <strain evidence="1 2">521-1</strain>
    </source>
</reference>
<evidence type="ECO:0008006" key="3">
    <source>
        <dbReference type="Google" id="ProtNLM"/>
    </source>
</evidence>
<name>A0ABS0AQB8_9GAMM</name>
<dbReference type="RefSeq" id="WP_194864844.1">
    <property type="nucleotide sequence ID" value="NZ_ARXX01000020.1"/>
</dbReference>